<proteinExistence type="predicted"/>
<dbReference type="Proteomes" id="UP000266723">
    <property type="component" value="Unassembled WGS sequence"/>
</dbReference>
<dbReference type="Pfam" id="PF00311">
    <property type="entry name" value="PEPcase"/>
    <property type="match status" value="1"/>
</dbReference>
<dbReference type="EMBL" id="QGKV02001507">
    <property type="protein sequence ID" value="KAF3534016.1"/>
    <property type="molecule type" value="Genomic_DNA"/>
</dbReference>
<name>A0ABQ7BQ45_BRACR</name>
<dbReference type="PANTHER" id="PTHR30523:SF33">
    <property type="entry name" value="PHOSPHOENOLPYRUVATE CARBOXYLASE 3"/>
    <property type="match status" value="1"/>
</dbReference>
<organism evidence="1 2">
    <name type="scientific">Brassica cretica</name>
    <name type="common">Mustard</name>
    <dbReference type="NCBI Taxonomy" id="69181"/>
    <lineage>
        <taxon>Eukaryota</taxon>
        <taxon>Viridiplantae</taxon>
        <taxon>Streptophyta</taxon>
        <taxon>Embryophyta</taxon>
        <taxon>Tracheophyta</taxon>
        <taxon>Spermatophyta</taxon>
        <taxon>Magnoliopsida</taxon>
        <taxon>eudicotyledons</taxon>
        <taxon>Gunneridae</taxon>
        <taxon>Pentapetalae</taxon>
        <taxon>rosids</taxon>
        <taxon>malvids</taxon>
        <taxon>Brassicales</taxon>
        <taxon>Brassicaceae</taxon>
        <taxon>Brassiceae</taxon>
        <taxon>Brassica</taxon>
    </lineage>
</organism>
<dbReference type="InterPro" id="IPR015813">
    <property type="entry name" value="Pyrv/PenolPyrv_kinase-like_dom"/>
</dbReference>
<accession>A0ABQ7BQ45</accession>
<evidence type="ECO:0008006" key="3">
    <source>
        <dbReference type="Google" id="ProtNLM"/>
    </source>
</evidence>
<evidence type="ECO:0000313" key="1">
    <source>
        <dbReference type="EMBL" id="KAF3534016.1"/>
    </source>
</evidence>
<dbReference type="SUPFAM" id="SSF51621">
    <property type="entry name" value="Phosphoenolpyruvate/pyruvate domain"/>
    <property type="match status" value="1"/>
</dbReference>
<dbReference type="PANTHER" id="PTHR30523">
    <property type="entry name" value="PHOSPHOENOLPYRUVATE CARBOXYLASE"/>
    <property type="match status" value="1"/>
</dbReference>
<comment type="caution">
    <text evidence="1">The sequence shown here is derived from an EMBL/GenBank/DDBJ whole genome shotgun (WGS) entry which is preliminary data.</text>
</comment>
<protein>
    <recommendedName>
        <fullName evidence="3">Phosphoenolpyruvate carboxylase</fullName>
    </recommendedName>
</protein>
<sequence length="414" mass="47660">MEWLLLLPRSIDLWSSKNLDLSSTSALIHGPELEYGRMNIGSRPSKRKPSGGIQSLRAIPWIFSWTQTRFHLPVWLGFRAAFKYDIKKDVRNLHMLQDMYKHWPFLRVNIDLIEMMFAKGDPGIAALYDKLLVSKDLWAFGEKLRTNFEETKSLVLQTAGHRDLLEGDPYLKQRLRLRDTYITTLNVCQAFTLKRIRDQNYSVTLRPHISKEIIFLLYTSSSSDKIEDLDGCSVPSSRRRSTVLLQSQSAGEAFWDCSSFFPVHGTQFSRCVKLDWNVEKNDQNCLDAIDRHVNSSEIPNELLNVLKEMKRDKAREVFRFVLNKAPDFISATKAVSLQASRLVLSLIKIATKLKTLSRRQRPSRHNPTISPRALHRLVKAEDLFSVNLKTCSRQRSRLVLGRTMGLISESGSHE</sequence>
<dbReference type="InterPro" id="IPR021135">
    <property type="entry name" value="PEP_COase"/>
</dbReference>
<evidence type="ECO:0000313" key="2">
    <source>
        <dbReference type="Proteomes" id="UP000266723"/>
    </source>
</evidence>
<keyword evidence="2" id="KW-1185">Reference proteome</keyword>
<gene>
    <name evidence="1" type="ORF">DY000_02043023</name>
</gene>
<reference evidence="1 2" key="1">
    <citation type="journal article" date="2020" name="BMC Genomics">
        <title>Intraspecific diversification of the crop wild relative Brassica cretica Lam. using demographic model selection.</title>
        <authorList>
            <person name="Kioukis A."/>
            <person name="Michalopoulou V.A."/>
            <person name="Briers L."/>
            <person name="Pirintsos S."/>
            <person name="Studholme D.J."/>
            <person name="Pavlidis P."/>
            <person name="Sarris P.F."/>
        </authorList>
    </citation>
    <scope>NUCLEOTIDE SEQUENCE [LARGE SCALE GENOMIC DNA]</scope>
    <source>
        <strain evidence="2">cv. PFS-1207/04</strain>
    </source>
</reference>